<dbReference type="EMBL" id="JAOPJZ010000042">
    <property type="protein sequence ID" value="MCU4754409.1"/>
    <property type="molecule type" value="Genomic_DNA"/>
</dbReference>
<dbReference type="Gene3D" id="3.90.550.10">
    <property type="entry name" value="Spore Coat Polysaccharide Biosynthesis Protein SpsA, Chain A"/>
    <property type="match status" value="1"/>
</dbReference>
<comment type="caution">
    <text evidence="1">The sequence shown here is derived from an EMBL/GenBank/DDBJ whole genome shotgun (WGS) entry which is preliminary data.</text>
</comment>
<protein>
    <recommendedName>
        <fullName evidence="3">Nucleotide-diphospho-sugar transferase</fullName>
    </recommendedName>
</protein>
<accession>A0AAP2ZBV9</accession>
<dbReference type="InterPro" id="IPR029044">
    <property type="entry name" value="Nucleotide-diphossugar_trans"/>
</dbReference>
<dbReference type="SUPFAM" id="SSF53448">
    <property type="entry name" value="Nucleotide-diphospho-sugar transferases"/>
    <property type="match status" value="1"/>
</dbReference>
<reference evidence="1 2" key="1">
    <citation type="submission" date="2022-09" db="EMBL/GenBank/DDBJ databases">
        <title>Enrichment on poylsaccharides allowed isolation of novel metabolic and taxonomic groups of Haloarchaea.</title>
        <authorList>
            <person name="Sorokin D.Y."/>
            <person name="Elcheninov A.G."/>
            <person name="Khizhniak T.V."/>
            <person name="Kolganova T.V."/>
            <person name="Kublanov I.V."/>
        </authorList>
    </citation>
    <scope>NUCLEOTIDE SEQUENCE [LARGE SCALE GENOMIC DNA]</scope>
    <source>
        <strain evidence="1 2">AArc-curdl1</strain>
    </source>
</reference>
<organism evidence="1 2">
    <name type="scientific">Natronosalvus hydrolyticus</name>
    <dbReference type="NCBI Taxonomy" id="2979988"/>
    <lineage>
        <taxon>Archaea</taxon>
        <taxon>Methanobacteriati</taxon>
        <taxon>Methanobacteriota</taxon>
        <taxon>Stenosarchaea group</taxon>
        <taxon>Halobacteria</taxon>
        <taxon>Halobacteriales</taxon>
        <taxon>Natrialbaceae</taxon>
        <taxon>Natronosalvus</taxon>
    </lineage>
</organism>
<evidence type="ECO:0008006" key="3">
    <source>
        <dbReference type="Google" id="ProtNLM"/>
    </source>
</evidence>
<gene>
    <name evidence="1" type="ORF">OB919_20955</name>
</gene>
<keyword evidence="2" id="KW-1185">Reference proteome</keyword>
<evidence type="ECO:0000313" key="2">
    <source>
        <dbReference type="Proteomes" id="UP001321047"/>
    </source>
</evidence>
<proteinExistence type="predicted"/>
<dbReference type="Proteomes" id="UP001321047">
    <property type="component" value="Unassembled WGS sequence"/>
</dbReference>
<name>A0AAP2ZBV9_9EURY</name>
<dbReference type="RefSeq" id="WP_342810710.1">
    <property type="nucleotide sequence ID" value="NZ_JAOPJZ010000042.1"/>
</dbReference>
<evidence type="ECO:0000313" key="1">
    <source>
        <dbReference type="EMBL" id="MCU4754409.1"/>
    </source>
</evidence>
<sequence length="179" mass="20096">MTDSCGIVYIATGERFIEEFRESVRSVNDVMPSVPVVLFTDEDVESPYVDDVRIIDDPRYDYLDKAAHLADTPFDCTLFLDTDTYVTDDVSELFTILDEHDVSAAHAPLGISTELDVPESYPEFNTGVIAYRQTEAVREMISTWYEIGDGGTRYATRPAVIPESRLRERPPGSNVTNTV</sequence>
<dbReference type="AlphaFoldDB" id="A0AAP2ZBV9"/>